<dbReference type="EMBL" id="VLPL01000006">
    <property type="protein sequence ID" value="TSJ42090.1"/>
    <property type="molecule type" value="Genomic_DNA"/>
</dbReference>
<dbReference type="SUPFAM" id="SSF54631">
    <property type="entry name" value="CBS-domain pair"/>
    <property type="match status" value="1"/>
</dbReference>
<evidence type="ECO:0000313" key="5">
    <source>
        <dbReference type="Proteomes" id="UP000316008"/>
    </source>
</evidence>
<keyword evidence="5" id="KW-1185">Reference proteome</keyword>
<name>A0A556MQ97_9FLAO</name>
<proteinExistence type="predicted"/>
<dbReference type="PROSITE" id="PS51371">
    <property type="entry name" value="CBS"/>
    <property type="match status" value="2"/>
</dbReference>
<dbReference type="RefSeq" id="WP_144333721.1">
    <property type="nucleotide sequence ID" value="NZ_VLPL01000006.1"/>
</dbReference>
<evidence type="ECO:0000313" key="4">
    <source>
        <dbReference type="EMBL" id="TSJ42090.1"/>
    </source>
</evidence>
<dbReference type="PANTHER" id="PTHR43080">
    <property type="entry name" value="CBS DOMAIN-CONTAINING PROTEIN CBSX3, MITOCHONDRIAL"/>
    <property type="match status" value="1"/>
</dbReference>
<evidence type="ECO:0000256" key="1">
    <source>
        <dbReference type="ARBA" id="ARBA00023122"/>
    </source>
</evidence>
<evidence type="ECO:0000259" key="3">
    <source>
        <dbReference type="PROSITE" id="PS51371"/>
    </source>
</evidence>
<organism evidence="4 5">
    <name type="scientific">Fluviicola chungangensis</name>
    <dbReference type="NCBI Taxonomy" id="2597671"/>
    <lineage>
        <taxon>Bacteria</taxon>
        <taxon>Pseudomonadati</taxon>
        <taxon>Bacteroidota</taxon>
        <taxon>Flavobacteriia</taxon>
        <taxon>Flavobacteriales</taxon>
        <taxon>Crocinitomicaceae</taxon>
        <taxon>Fluviicola</taxon>
    </lineage>
</organism>
<keyword evidence="1 2" id="KW-0129">CBS domain</keyword>
<protein>
    <submittedName>
        <fullName evidence="4">CBS domain-containing protein</fullName>
    </submittedName>
</protein>
<dbReference type="PANTHER" id="PTHR43080:SF2">
    <property type="entry name" value="CBS DOMAIN-CONTAINING PROTEIN"/>
    <property type="match status" value="1"/>
</dbReference>
<dbReference type="Gene3D" id="3.10.580.10">
    <property type="entry name" value="CBS-domain"/>
    <property type="match status" value="2"/>
</dbReference>
<dbReference type="InterPro" id="IPR000644">
    <property type="entry name" value="CBS_dom"/>
</dbReference>
<dbReference type="Pfam" id="PF00571">
    <property type="entry name" value="CBS"/>
    <property type="match status" value="2"/>
</dbReference>
<dbReference type="SMART" id="SM00116">
    <property type="entry name" value="CBS"/>
    <property type="match status" value="2"/>
</dbReference>
<dbReference type="InterPro" id="IPR046342">
    <property type="entry name" value="CBS_dom_sf"/>
</dbReference>
<evidence type="ECO:0000256" key="2">
    <source>
        <dbReference type="PROSITE-ProRule" id="PRU00703"/>
    </source>
</evidence>
<comment type="caution">
    <text evidence="4">The sequence shown here is derived from an EMBL/GenBank/DDBJ whole genome shotgun (WGS) entry which is preliminary data.</text>
</comment>
<reference evidence="4 5" key="1">
    <citation type="submission" date="2019-07" db="EMBL/GenBank/DDBJ databases">
        <authorList>
            <person name="Huq M.A."/>
        </authorList>
    </citation>
    <scope>NUCLEOTIDE SEQUENCE [LARGE SCALE GENOMIC DNA]</scope>
    <source>
        <strain evidence="4 5">MAH-3</strain>
    </source>
</reference>
<dbReference type="OrthoDB" id="9802114at2"/>
<dbReference type="Proteomes" id="UP000316008">
    <property type="component" value="Unassembled WGS sequence"/>
</dbReference>
<dbReference type="InterPro" id="IPR051257">
    <property type="entry name" value="Diverse_CBS-Domain"/>
</dbReference>
<sequence>MNLQLPVSTIMTSPVESVSPQQKILDLKHLYEKANFHRHVPVTEKDVLVGIVSLVDFMREIGEATLDDQEPVYSSKTVADVMTHSPVSVDEDLSIAAVAELLAKGEFSSVVITRNNRVCGIVTAVDLIRYFLKENES</sequence>
<feature type="domain" description="CBS" evidence="3">
    <location>
        <begin position="11"/>
        <end position="69"/>
    </location>
</feature>
<gene>
    <name evidence="4" type="ORF">FO442_13470</name>
</gene>
<dbReference type="AlphaFoldDB" id="A0A556MQ97"/>
<accession>A0A556MQ97</accession>
<feature type="domain" description="CBS" evidence="3">
    <location>
        <begin position="82"/>
        <end position="137"/>
    </location>
</feature>